<dbReference type="Proteomes" id="UP000807115">
    <property type="component" value="Chromosome 4"/>
</dbReference>
<comment type="caution">
    <text evidence="2">The sequence shown here is derived from an EMBL/GenBank/DDBJ whole genome shotgun (WGS) entry which is preliminary data.</text>
</comment>
<name>A0A921R6L1_SORBI</name>
<accession>A0A921R6L1</accession>
<evidence type="ECO:0000313" key="3">
    <source>
        <dbReference type="Proteomes" id="UP000807115"/>
    </source>
</evidence>
<reference evidence="2" key="1">
    <citation type="journal article" date="2019" name="BMC Genomics">
        <title>A new reference genome for Sorghum bicolor reveals high levels of sequence similarity between sweet and grain genotypes: implications for the genetics of sugar metabolism.</title>
        <authorList>
            <person name="Cooper E.A."/>
            <person name="Brenton Z.W."/>
            <person name="Flinn B.S."/>
            <person name="Jenkins J."/>
            <person name="Shu S."/>
            <person name="Flowers D."/>
            <person name="Luo F."/>
            <person name="Wang Y."/>
            <person name="Xia P."/>
            <person name="Barry K."/>
            <person name="Daum C."/>
            <person name="Lipzen A."/>
            <person name="Yoshinaga Y."/>
            <person name="Schmutz J."/>
            <person name="Saski C."/>
            <person name="Vermerris W."/>
            <person name="Kresovich S."/>
        </authorList>
    </citation>
    <scope>NUCLEOTIDE SEQUENCE</scope>
</reference>
<evidence type="ECO:0000256" key="1">
    <source>
        <dbReference type="SAM" id="MobiDB-lite"/>
    </source>
</evidence>
<protein>
    <submittedName>
        <fullName evidence="2">Uncharacterized protein</fullName>
    </submittedName>
</protein>
<reference evidence="2" key="2">
    <citation type="submission" date="2020-10" db="EMBL/GenBank/DDBJ databases">
        <authorList>
            <person name="Cooper E.A."/>
            <person name="Brenton Z.W."/>
            <person name="Flinn B.S."/>
            <person name="Jenkins J."/>
            <person name="Shu S."/>
            <person name="Flowers D."/>
            <person name="Luo F."/>
            <person name="Wang Y."/>
            <person name="Xia P."/>
            <person name="Barry K."/>
            <person name="Daum C."/>
            <person name="Lipzen A."/>
            <person name="Yoshinaga Y."/>
            <person name="Schmutz J."/>
            <person name="Saski C."/>
            <person name="Vermerris W."/>
            <person name="Kresovich S."/>
        </authorList>
    </citation>
    <scope>NUCLEOTIDE SEQUENCE</scope>
</reference>
<proteinExistence type="predicted"/>
<dbReference type="AlphaFoldDB" id="A0A921R6L1"/>
<organism evidence="2 3">
    <name type="scientific">Sorghum bicolor</name>
    <name type="common">Sorghum</name>
    <name type="synonym">Sorghum vulgare</name>
    <dbReference type="NCBI Taxonomy" id="4558"/>
    <lineage>
        <taxon>Eukaryota</taxon>
        <taxon>Viridiplantae</taxon>
        <taxon>Streptophyta</taxon>
        <taxon>Embryophyta</taxon>
        <taxon>Tracheophyta</taxon>
        <taxon>Spermatophyta</taxon>
        <taxon>Magnoliopsida</taxon>
        <taxon>Liliopsida</taxon>
        <taxon>Poales</taxon>
        <taxon>Poaceae</taxon>
        <taxon>PACMAD clade</taxon>
        <taxon>Panicoideae</taxon>
        <taxon>Andropogonodae</taxon>
        <taxon>Andropogoneae</taxon>
        <taxon>Sorghinae</taxon>
        <taxon>Sorghum</taxon>
    </lineage>
</organism>
<gene>
    <name evidence="2" type="ORF">BDA96_04G254900</name>
</gene>
<evidence type="ECO:0000313" key="2">
    <source>
        <dbReference type="EMBL" id="KAG0534154.1"/>
    </source>
</evidence>
<dbReference type="EMBL" id="CM027683">
    <property type="protein sequence ID" value="KAG0534154.1"/>
    <property type="molecule type" value="Genomic_DNA"/>
</dbReference>
<sequence>MESTRPDLTRALVSVSQDFHVLEGTHTFGGQSNRNQSLGVQPLAGVVQEVLNHGGQLGCLKRKRGKYGPESRLSPMGESAISKSMRTAIDHRGEPVFKPATGMEFDSEKRQKTSTTFTLGKLGFGLEKDEAE</sequence>
<feature type="region of interest" description="Disordered" evidence="1">
    <location>
        <begin position="91"/>
        <end position="112"/>
    </location>
</feature>